<gene>
    <name evidence="2" type="ORF">MJ1_0076</name>
</gene>
<feature type="transmembrane region" description="Helical" evidence="1">
    <location>
        <begin position="754"/>
        <end position="774"/>
    </location>
</feature>
<dbReference type="GeneID" id="74568027"/>
<evidence type="ECO:0000313" key="2">
    <source>
        <dbReference type="EMBL" id="BBL45253.1"/>
    </source>
</evidence>
<dbReference type="EMBL" id="AP019769">
    <property type="protein sequence ID" value="BBL45253.1"/>
    <property type="molecule type" value="Genomic_DNA"/>
</dbReference>
<proteinExistence type="predicted"/>
<dbReference type="AlphaFoldDB" id="A0A915SCB8"/>
<accession>A0A915SCB8</accession>
<organism evidence="2 3">
    <name type="scientific">Nanobdella aerobiophila</name>
    <dbReference type="NCBI Taxonomy" id="2586965"/>
    <lineage>
        <taxon>Archaea</taxon>
        <taxon>Nanobdellota</taxon>
        <taxon>Nanobdellia</taxon>
        <taxon>Nanobdellales</taxon>
        <taxon>Nanobdellaceae</taxon>
        <taxon>Nanobdella</taxon>
    </lineage>
</organism>
<sequence length="775" mass="90129">MNKKIFFILIILLLSKYINSQSLFNIPIYPAPDSFFNLQPLSSSNSLPGYLSVYDIQYIPSNNYEIATFTINQSSNYYIYFNMTYPVNINIYNSNKQLLYNQSGSNIFSSINLSPGTYNMEVYNYNNQSTTGEAISYVLNSSSFSQGVYLPYGISNLGFAFINNSVYEYNYSTNQFVGYINLQSLQDYINNYCPVSNNIQQYYENNNITGSGISIQLNSMLYIETDSGSNQLYFLQNVLDLNQSSNQYYIADNIWNYTSQGGLLYNQSILGSGFVTNYYNQAENLNESYYYYFGYENQLSFPLNIYLVTNITQNNSYPEVQFGYSFDGQNIIWYDNVTILVPSNYFSMIVYPAHPPYLLDSELVIGGPGDGTCSYINNINGTLSLYFLYQNNGSEYYSPSRFNFNYGLNTLETSTNLQTIYIGDGTIELIPGQSYMNYLSSENIQQDNNYTVMIEYPNNTIYESQYPQNTELNITFPDYINISNYSYYYLNNIIVNNQSYKNPAIIYITNNTIIIPNYTLYYLLSIYSPYNYTINNYSYIGNNSIYFPEGTVLNISFDNIVPVNNYTIYYLSNIILNNQYYNESTLEINLNNYTIIYTDYTLYYLLNISSPFEFQLNNISYYNYSNFLVNGSLINIDFNQLNYINNYERYYCPNNKLSYILYNSTSLDLANFCQLQYLINFYSFFPVNVSLNNNNILINGSYNTYINNGTYIYIEPVKYTYSSFFTYETYYYNGHSYLINGPINININFSRESGYNILNIIIIIIIVAIIIFILY</sequence>
<reference evidence="3" key="1">
    <citation type="journal article" date="2022" name="Int. J. Syst. Evol. Microbiol.">
        <title>Nanobdella aerobiophila gen. nov., sp. nov., a thermoacidophilic, obligate ectosymbiotic archaeon, and proposal of Nanobdellaceae fam. nov., Nanobdellales ord. nov. and Nanobdellia class. nov.</title>
        <authorList>
            <person name="Kato S."/>
            <person name="Ogasawara A."/>
            <person name="Itoh T."/>
            <person name="Sakai H.D."/>
            <person name="Shimizu M."/>
            <person name="Yuki M."/>
            <person name="Kaneko M."/>
            <person name="Takashina T."/>
            <person name="Ohkuma M."/>
        </authorList>
    </citation>
    <scope>NUCLEOTIDE SEQUENCE [LARGE SCALE GENOMIC DNA]</scope>
    <source>
        <strain evidence="3">MJ1</strain>
    </source>
</reference>
<evidence type="ECO:0000256" key="1">
    <source>
        <dbReference type="SAM" id="Phobius"/>
    </source>
</evidence>
<dbReference type="RefSeq" id="WP_258393293.1">
    <property type="nucleotide sequence ID" value="NZ_AP019769.1"/>
</dbReference>
<dbReference type="Pfam" id="PF05317">
    <property type="entry name" value="Thermopsin"/>
    <property type="match status" value="1"/>
</dbReference>
<dbReference type="InterPro" id="IPR007981">
    <property type="entry name" value="Peptidase_A5"/>
</dbReference>
<name>A0A915SCB8_9ARCH</name>
<keyword evidence="1" id="KW-1133">Transmembrane helix</keyword>
<keyword evidence="3" id="KW-1185">Reference proteome</keyword>
<keyword evidence="1" id="KW-0812">Transmembrane</keyword>
<dbReference type="Proteomes" id="UP001055553">
    <property type="component" value="Chromosome"/>
</dbReference>
<evidence type="ECO:0000313" key="3">
    <source>
        <dbReference type="Proteomes" id="UP001055553"/>
    </source>
</evidence>
<dbReference type="KEGG" id="naer:MJ1_0076"/>
<protein>
    <submittedName>
        <fullName evidence="2">Thermopsin</fullName>
    </submittedName>
</protein>
<keyword evidence="1" id="KW-0472">Membrane</keyword>